<accession>A0A4R9LTV4</accession>
<feature type="signal peptide" evidence="7">
    <location>
        <begin position="1"/>
        <end position="21"/>
    </location>
</feature>
<dbReference type="EMBL" id="RQHV01000029">
    <property type="protein sequence ID" value="TGN13389.1"/>
    <property type="molecule type" value="Genomic_DNA"/>
</dbReference>
<dbReference type="AlphaFoldDB" id="A0A4R9LTV4"/>
<dbReference type="Proteomes" id="UP000298264">
    <property type="component" value="Unassembled WGS sequence"/>
</dbReference>
<dbReference type="Pfam" id="PF00905">
    <property type="entry name" value="Transpeptidase"/>
    <property type="match status" value="1"/>
</dbReference>
<comment type="caution">
    <text evidence="9">The sequence shown here is derived from an EMBL/GenBank/DDBJ whole genome shotgun (WGS) entry which is preliminary data.</text>
</comment>
<name>A0A4R9LTV4_9LEPT</name>
<dbReference type="EC" id="3.5.2.6" evidence="3"/>
<dbReference type="GO" id="GO:0008800">
    <property type="term" value="F:beta-lactamase activity"/>
    <property type="evidence" value="ECO:0007669"/>
    <property type="project" value="UniProtKB-EC"/>
</dbReference>
<keyword evidence="4 7" id="KW-0732">Signal</keyword>
<organism evidence="9 10">
    <name type="scientific">Leptospira ilyithenensis</name>
    <dbReference type="NCBI Taxonomy" id="2484901"/>
    <lineage>
        <taxon>Bacteria</taxon>
        <taxon>Pseudomonadati</taxon>
        <taxon>Spirochaetota</taxon>
        <taxon>Spirochaetia</taxon>
        <taxon>Leptospirales</taxon>
        <taxon>Leptospiraceae</taxon>
        <taxon>Leptospira</taxon>
    </lineage>
</organism>
<keyword evidence="10" id="KW-1185">Reference proteome</keyword>
<proteinExistence type="inferred from homology"/>
<dbReference type="InterPro" id="IPR001460">
    <property type="entry name" value="PCN-bd_Tpept"/>
</dbReference>
<dbReference type="PANTHER" id="PTHR30627">
    <property type="entry name" value="PEPTIDOGLYCAN D,D-TRANSPEPTIDASE"/>
    <property type="match status" value="1"/>
</dbReference>
<evidence type="ECO:0000313" key="10">
    <source>
        <dbReference type="Proteomes" id="UP000298264"/>
    </source>
</evidence>
<dbReference type="PANTHER" id="PTHR30627:SF6">
    <property type="entry name" value="BETA-LACTAMASE YBXI-RELATED"/>
    <property type="match status" value="1"/>
</dbReference>
<dbReference type="Gene3D" id="3.40.710.10">
    <property type="entry name" value="DD-peptidase/beta-lactamase superfamily"/>
    <property type="match status" value="1"/>
</dbReference>
<evidence type="ECO:0000259" key="8">
    <source>
        <dbReference type="Pfam" id="PF00905"/>
    </source>
</evidence>
<evidence type="ECO:0000313" key="9">
    <source>
        <dbReference type="EMBL" id="TGN13389.1"/>
    </source>
</evidence>
<dbReference type="SUPFAM" id="SSF56601">
    <property type="entry name" value="beta-lactamase/transpeptidase-like"/>
    <property type="match status" value="1"/>
</dbReference>
<dbReference type="GO" id="GO:0005886">
    <property type="term" value="C:plasma membrane"/>
    <property type="evidence" value="ECO:0007669"/>
    <property type="project" value="TreeGrafter"/>
</dbReference>
<gene>
    <name evidence="9" type="ORF">EHS11_03930</name>
</gene>
<dbReference type="OrthoDB" id="9762883at2"/>
<keyword evidence="5" id="KW-0378">Hydrolase</keyword>
<feature type="domain" description="Penicillin-binding protein transpeptidase" evidence="8">
    <location>
        <begin position="32"/>
        <end position="264"/>
    </location>
</feature>
<evidence type="ECO:0000256" key="3">
    <source>
        <dbReference type="ARBA" id="ARBA00012865"/>
    </source>
</evidence>
<comment type="similarity">
    <text evidence="2">Belongs to the class-D beta-lactamase family.</text>
</comment>
<evidence type="ECO:0000256" key="6">
    <source>
        <dbReference type="ARBA" id="ARBA00023251"/>
    </source>
</evidence>
<dbReference type="InterPro" id="IPR050515">
    <property type="entry name" value="Beta-lactam/transpept"/>
</dbReference>
<dbReference type="InterPro" id="IPR012338">
    <property type="entry name" value="Beta-lactam/transpept-like"/>
</dbReference>
<dbReference type="RefSeq" id="WP_135763113.1">
    <property type="nucleotide sequence ID" value="NZ_RQHV01000029.1"/>
</dbReference>
<reference evidence="9" key="1">
    <citation type="journal article" date="2019" name="PLoS Negl. Trop. Dis.">
        <title>Revisiting the worldwide diversity of Leptospira species in the environment.</title>
        <authorList>
            <person name="Vincent A.T."/>
            <person name="Schiettekatte O."/>
            <person name="Bourhy P."/>
            <person name="Veyrier F.J."/>
            <person name="Picardeau M."/>
        </authorList>
    </citation>
    <scope>NUCLEOTIDE SEQUENCE [LARGE SCALE GENOMIC DNA]</scope>
    <source>
        <strain evidence="9">201400974</strain>
    </source>
</reference>
<dbReference type="GO" id="GO:0071555">
    <property type="term" value="P:cell wall organization"/>
    <property type="evidence" value="ECO:0007669"/>
    <property type="project" value="TreeGrafter"/>
</dbReference>
<evidence type="ECO:0000256" key="2">
    <source>
        <dbReference type="ARBA" id="ARBA00007898"/>
    </source>
</evidence>
<feature type="chain" id="PRO_5020854065" description="beta-lactamase" evidence="7">
    <location>
        <begin position="22"/>
        <end position="270"/>
    </location>
</feature>
<keyword evidence="6" id="KW-0046">Antibiotic resistance</keyword>
<dbReference type="GO" id="GO:0046677">
    <property type="term" value="P:response to antibiotic"/>
    <property type="evidence" value="ECO:0007669"/>
    <property type="project" value="UniProtKB-KW"/>
</dbReference>
<evidence type="ECO:0000256" key="4">
    <source>
        <dbReference type="ARBA" id="ARBA00022729"/>
    </source>
</evidence>
<sequence length="270" mass="31054">MIRLFIIFAVSIAFFSKQSFGNTNTIFSEKNGCFLLYNLTTNKYQAIVGEKHCSERYSPCSTFKVPLAVMAFDSEVLKNENQVLKWDGSKYWMEVWQQDHDAVTWLKNSVVWFSQRLTVGLGQKTIDRYLEKFKYGNKDFSGAITRAWLVAPDSKLPALKISAFEQAEFMKALWTNSLPVNERAMNITKQITFLETSPNGFKLSGKTGSNNYDSNIKKRLGWFVGHLEKNNQKYIVVTNFNDLVPTDDEMSAGPRAKEMTKEILKEKDLW</sequence>
<comment type="catalytic activity">
    <reaction evidence="1">
        <text>a beta-lactam + H2O = a substituted beta-amino acid</text>
        <dbReference type="Rhea" id="RHEA:20401"/>
        <dbReference type="ChEBI" id="CHEBI:15377"/>
        <dbReference type="ChEBI" id="CHEBI:35627"/>
        <dbReference type="ChEBI" id="CHEBI:140347"/>
        <dbReference type="EC" id="3.5.2.6"/>
    </reaction>
</comment>
<dbReference type="GO" id="GO:0008658">
    <property type="term" value="F:penicillin binding"/>
    <property type="evidence" value="ECO:0007669"/>
    <property type="project" value="InterPro"/>
</dbReference>
<protein>
    <recommendedName>
        <fullName evidence="3">beta-lactamase</fullName>
        <ecNumber evidence="3">3.5.2.6</ecNumber>
    </recommendedName>
</protein>
<evidence type="ECO:0000256" key="1">
    <source>
        <dbReference type="ARBA" id="ARBA00001526"/>
    </source>
</evidence>
<evidence type="ECO:0000256" key="5">
    <source>
        <dbReference type="ARBA" id="ARBA00022801"/>
    </source>
</evidence>
<evidence type="ECO:0000256" key="7">
    <source>
        <dbReference type="SAM" id="SignalP"/>
    </source>
</evidence>